<dbReference type="Pfam" id="PF07992">
    <property type="entry name" value="Pyr_redox_2"/>
    <property type="match status" value="1"/>
</dbReference>
<evidence type="ECO:0000313" key="7">
    <source>
        <dbReference type="EMBL" id="PKS12640.1"/>
    </source>
</evidence>
<keyword evidence="4" id="KW-0274">FAD</keyword>
<dbReference type="PRINTS" id="PR00411">
    <property type="entry name" value="PNDRDTASEI"/>
</dbReference>
<keyword evidence="8" id="KW-1185">Reference proteome</keyword>
<protein>
    <recommendedName>
        <fullName evidence="6">FAD/NAD(P)-binding domain-containing protein</fullName>
    </recommendedName>
</protein>
<evidence type="ECO:0000313" key="8">
    <source>
        <dbReference type="Proteomes" id="UP000233524"/>
    </source>
</evidence>
<dbReference type="OrthoDB" id="5376590at2759"/>
<dbReference type="GO" id="GO:0003955">
    <property type="term" value="F:NAD(P)H dehydrogenase (quinone) activity"/>
    <property type="evidence" value="ECO:0007669"/>
    <property type="project" value="TreeGrafter"/>
</dbReference>
<evidence type="ECO:0000256" key="3">
    <source>
        <dbReference type="ARBA" id="ARBA00022630"/>
    </source>
</evidence>
<dbReference type="VEuPathDB" id="FungiDB:jhhlp_000848"/>
<dbReference type="Proteomes" id="UP000233524">
    <property type="component" value="Unassembled WGS sequence"/>
</dbReference>
<sequence>MAQSQPQQQRILVIGAGFAGMWSAISARRLLSLESKNEAASSIEVALVSPEDNLVIRPRLYEPDLANTSVPLGELFAATGVRYIQGTVDTIHTAGHEVTVVDAAGNRSTIAYTRLVLAAGSRLVRPNLPGLEEHAFNIDQFKEAVDVEKHLQGLAKLPPSPARNTVVVCGGGFTGIELATELPARLQAALGNDEKVRVVVVERAQDIGPDLGPGPRPVILEAMEKLGVEMKLGTAVVSVDANGVVTADGERIEALTTVWTAGMVANPLTKQIPGEKDRLGRIHVDGNLRVPSAPDVFATGDTAYAMTEGDKHPAMMSCQHAMYLGRFSGHNAAADLLNVPLKQYAQARYATCLDLGSAGSVVCQGWDRQVIMTGEQGKKVKTYINRVLIYPPKADEEDAFVRADPNWQAPALDMSLLAGAC</sequence>
<dbReference type="STRING" id="41688.A0A2N3NJM2"/>
<evidence type="ECO:0000259" key="6">
    <source>
        <dbReference type="Pfam" id="PF07992"/>
    </source>
</evidence>
<gene>
    <name evidence="7" type="ORF">jhhlp_000848</name>
</gene>
<name>A0A2N3NJM2_9PEZI</name>
<evidence type="ECO:0000256" key="4">
    <source>
        <dbReference type="ARBA" id="ARBA00022827"/>
    </source>
</evidence>
<reference evidence="7 8" key="1">
    <citation type="journal article" date="2017" name="G3 (Bethesda)">
        <title>First Draft Genome Sequence of the Pathogenic Fungus Lomentospora prolificans (Formerly Scedosporium prolificans).</title>
        <authorList>
            <person name="Luo R."/>
            <person name="Zimin A."/>
            <person name="Workman R."/>
            <person name="Fan Y."/>
            <person name="Pertea G."/>
            <person name="Grossman N."/>
            <person name="Wear M.P."/>
            <person name="Jia B."/>
            <person name="Miller H."/>
            <person name="Casadevall A."/>
            <person name="Timp W."/>
            <person name="Zhang S.X."/>
            <person name="Salzberg S.L."/>
        </authorList>
    </citation>
    <scope>NUCLEOTIDE SEQUENCE [LARGE SCALE GENOMIC DNA]</scope>
    <source>
        <strain evidence="7 8">JHH-5317</strain>
    </source>
</reference>
<dbReference type="PANTHER" id="PTHR42913">
    <property type="entry name" value="APOPTOSIS-INDUCING FACTOR 1"/>
    <property type="match status" value="1"/>
</dbReference>
<dbReference type="PANTHER" id="PTHR42913:SF3">
    <property type="entry name" value="64 KDA MITOCHONDRIAL NADH DEHYDROGENASE (EUROFUNG)"/>
    <property type="match status" value="1"/>
</dbReference>
<keyword evidence="5" id="KW-0560">Oxidoreductase</keyword>
<feature type="domain" description="FAD/NAD(P)-binding" evidence="6">
    <location>
        <begin position="10"/>
        <end position="322"/>
    </location>
</feature>
<keyword evidence="3" id="KW-0285">Flavoprotein</keyword>
<dbReference type="InterPro" id="IPR051169">
    <property type="entry name" value="NADH-Q_oxidoreductase"/>
</dbReference>
<dbReference type="AlphaFoldDB" id="A0A2N3NJM2"/>
<dbReference type="PRINTS" id="PR00368">
    <property type="entry name" value="FADPNR"/>
</dbReference>
<proteinExistence type="inferred from homology"/>
<dbReference type="InParanoid" id="A0A2N3NJM2"/>
<evidence type="ECO:0000256" key="5">
    <source>
        <dbReference type="ARBA" id="ARBA00023002"/>
    </source>
</evidence>
<comment type="similarity">
    <text evidence="2">Belongs to the NADH dehydrogenase family.</text>
</comment>
<dbReference type="InterPro" id="IPR036188">
    <property type="entry name" value="FAD/NAD-bd_sf"/>
</dbReference>
<dbReference type="SUPFAM" id="SSF51905">
    <property type="entry name" value="FAD/NAD(P)-binding domain"/>
    <property type="match status" value="1"/>
</dbReference>
<dbReference type="GO" id="GO:0019646">
    <property type="term" value="P:aerobic electron transport chain"/>
    <property type="evidence" value="ECO:0007669"/>
    <property type="project" value="TreeGrafter"/>
</dbReference>
<dbReference type="Gene3D" id="3.50.50.100">
    <property type="match status" value="1"/>
</dbReference>
<comment type="caution">
    <text evidence="7">The sequence shown here is derived from an EMBL/GenBank/DDBJ whole genome shotgun (WGS) entry which is preliminary data.</text>
</comment>
<evidence type="ECO:0000256" key="1">
    <source>
        <dbReference type="ARBA" id="ARBA00001974"/>
    </source>
</evidence>
<comment type="cofactor">
    <cofactor evidence="1">
        <name>FAD</name>
        <dbReference type="ChEBI" id="CHEBI:57692"/>
    </cofactor>
</comment>
<accession>A0A2N3NJM2</accession>
<evidence type="ECO:0000256" key="2">
    <source>
        <dbReference type="ARBA" id="ARBA00005272"/>
    </source>
</evidence>
<dbReference type="InterPro" id="IPR023753">
    <property type="entry name" value="FAD/NAD-binding_dom"/>
</dbReference>
<organism evidence="7 8">
    <name type="scientific">Lomentospora prolificans</name>
    <dbReference type="NCBI Taxonomy" id="41688"/>
    <lineage>
        <taxon>Eukaryota</taxon>
        <taxon>Fungi</taxon>
        <taxon>Dikarya</taxon>
        <taxon>Ascomycota</taxon>
        <taxon>Pezizomycotina</taxon>
        <taxon>Sordariomycetes</taxon>
        <taxon>Hypocreomycetidae</taxon>
        <taxon>Microascales</taxon>
        <taxon>Microascaceae</taxon>
        <taxon>Lomentospora</taxon>
    </lineage>
</organism>
<dbReference type="EMBL" id="NLAX01000003">
    <property type="protein sequence ID" value="PKS12640.1"/>
    <property type="molecule type" value="Genomic_DNA"/>
</dbReference>